<evidence type="ECO:0000313" key="1">
    <source>
        <dbReference type="EMBL" id="VIO86090.1"/>
    </source>
</evidence>
<dbReference type="AlphaFoldDB" id="A0A4E9EQ89"/>
<protein>
    <submittedName>
        <fullName evidence="1 3">Uncharacterized protein</fullName>
    </submittedName>
</protein>
<dbReference type="RefSeq" id="XP_042929244.1">
    <property type="nucleotide sequence ID" value="XM_043073310.1"/>
</dbReference>
<dbReference type="EMBL" id="CAAKNF010000196">
    <property type="protein sequence ID" value="VIO86090.1"/>
    <property type="molecule type" value="Genomic_DNA"/>
</dbReference>
<dbReference type="KEGG" id="bmy:BM_BM238"/>
<proteinExistence type="predicted"/>
<dbReference type="CTD" id="66059569"/>
<organism evidence="1">
    <name type="scientific">Brugia malayi</name>
    <name type="common">Filarial nematode worm</name>
    <dbReference type="NCBI Taxonomy" id="6279"/>
    <lineage>
        <taxon>Eukaryota</taxon>
        <taxon>Metazoa</taxon>
        <taxon>Ecdysozoa</taxon>
        <taxon>Nematoda</taxon>
        <taxon>Chromadorea</taxon>
        <taxon>Rhabditida</taxon>
        <taxon>Spirurina</taxon>
        <taxon>Spiruromorpha</taxon>
        <taxon>Filarioidea</taxon>
        <taxon>Onchocercidae</taxon>
        <taxon>Brugia</taxon>
    </lineage>
</organism>
<dbReference type="WBParaSite" id="Bm238.1">
    <property type="protein sequence ID" value="Bm238.1"/>
    <property type="gene ID" value="WBGene00220499"/>
</dbReference>
<evidence type="ECO:0000313" key="3">
    <source>
        <dbReference type="WBParaSite" id="Bm238.1"/>
    </source>
</evidence>
<reference evidence="2" key="1">
    <citation type="journal article" date="2007" name="Science">
        <title>Draft genome of the filarial nematode parasite Brugia malayi.</title>
        <authorList>
            <person name="Ghedin E."/>
            <person name="Wang S."/>
            <person name="Spiro D."/>
            <person name="Caler E."/>
            <person name="Zhao Q."/>
            <person name="Crabtree J."/>
            <person name="Allen J.E."/>
            <person name="Delcher A.L."/>
            <person name="Guiliano D.B."/>
            <person name="Miranda-Saavedra D."/>
            <person name="Angiuoli S.V."/>
            <person name="Creasy T."/>
            <person name="Amedeo P."/>
            <person name="Haas B."/>
            <person name="El-Sayed N.M."/>
            <person name="Wortman J.R."/>
            <person name="Feldblyum T."/>
            <person name="Tallon L."/>
            <person name="Schatz M."/>
            <person name="Shumway M."/>
            <person name="Koo H."/>
            <person name="Salzberg S.L."/>
            <person name="Schobel S."/>
            <person name="Pertea M."/>
            <person name="Pop M."/>
            <person name="White O."/>
            <person name="Barton G.J."/>
            <person name="Carlow C.K."/>
            <person name="Crawford M.J."/>
            <person name="Daub J."/>
            <person name="Dimmic M.W."/>
            <person name="Estes C.F."/>
            <person name="Foster J.M."/>
            <person name="Ganatra M."/>
            <person name="Gregory W.F."/>
            <person name="Johnson N.M."/>
            <person name="Jin J."/>
            <person name="Komuniecki R."/>
            <person name="Korf I."/>
            <person name="Kumar S."/>
            <person name="Laney S."/>
            <person name="Li B.W."/>
            <person name="Li W."/>
            <person name="Lindblom T.H."/>
            <person name="Lustigman S."/>
            <person name="Ma D."/>
            <person name="Maina C.V."/>
            <person name="Martin D.M."/>
            <person name="McCarter J.P."/>
            <person name="McReynolds L."/>
            <person name="Mitreva M."/>
            <person name="Nutman T.B."/>
            <person name="Parkinson J."/>
            <person name="Peregrin-Alvarez J.M."/>
            <person name="Poole C."/>
            <person name="Ren Q."/>
            <person name="Saunders L."/>
            <person name="Sluder A.E."/>
            <person name="Smith K."/>
            <person name="Stanke M."/>
            <person name="Unnasch T.R."/>
            <person name="Ware J."/>
            <person name="Wei A.D."/>
            <person name="Weil G."/>
            <person name="Williams D.J."/>
            <person name="Zhang Y."/>
            <person name="Williams S.A."/>
            <person name="Fraser-Liggett C."/>
            <person name="Slatko B."/>
            <person name="Blaxter M.L."/>
            <person name="Scott A.L."/>
        </authorList>
    </citation>
    <scope>NUCLEOTIDE SEQUENCE</scope>
    <source>
        <strain evidence="2">FR3</strain>
    </source>
</reference>
<accession>A0A4E9EQ89</accession>
<dbReference type="Proteomes" id="UP000006672">
    <property type="component" value="Unassembled WGS sequence"/>
</dbReference>
<keyword evidence="2" id="KW-1185">Reference proteome</keyword>
<gene>
    <name evidence="1" type="primary">Bm238</name>
    <name evidence="1" type="ORF">BM_BM238</name>
</gene>
<sequence>MGEWKRTTEQKFSQPDANMVWKWVDRLYMFKEGGVEQVDGWTGRRNRRVVISGIKWTLVSQVDDWKSRTKISVLAASPDVIMLWSIRKRIGLINCKITAAI</sequence>
<evidence type="ECO:0000313" key="2">
    <source>
        <dbReference type="Proteomes" id="UP000006672"/>
    </source>
</evidence>
<name>A0A4E9EQ89_BRUMA</name>
<dbReference type="GeneID" id="66059569"/>
<accession>A0A8L7SYP0</accession>
<reference evidence="1" key="2">
    <citation type="submission" date="2019-04" db="EMBL/GenBank/DDBJ databases">
        <authorList>
            <person name="Howe K."/>
            <person name="Paulini M."/>
            <person name="Williams G."/>
        </authorList>
    </citation>
    <scope>NUCLEOTIDE SEQUENCE [LARGE SCALE GENOMIC DNA]</scope>
    <source>
        <strain evidence="1">FR3</strain>
    </source>
</reference>
<reference evidence="3" key="3">
    <citation type="submission" date="2022-04" db="UniProtKB">
        <authorList>
            <consortium name="WormBaseParasite"/>
        </authorList>
    </citation>
    <scope>IDENTIFICATION</scope>
</reference>